<reference evidence="4 5" key="1">
    <citation type="journal article" date="2003" name="Nature">
        <title>The genome sequence of the filamentous fungus Neurospora crassa.</title>
        <authorList>
            <person name="Galagan J.E."/>
            <person name="Calvo S.E."/>
            <person name="Borkovich K.A."/>
            <person name="Selker E.U."/>
            <person name="Read N.D."/>
            <person name="Jaffe D."/>
            <person name="FitzHugh W."/>
            <person name="Ma L.J."/>
            <person name="Smirnov S."/>
            <person name="Purcell S."/>
            <person name="Rehman B."/>
            <person name="Elkins T."/>
            <person name="Engels R."/>
            <person name="Wang S."/>
            <person name="Nielsen C.B."/>
            <person name="Butler J."/>
            <person name="Endrizzi M."/>
            <person name="Qui D."/>
            <person name="Ianakiev P."/>
            <person name="Bell-Pedersen D."/>
            <person name="Nelson M.A."/>
            <person name="Werner-Washburne M."/>
            <person name="Selitrennikoff C.P."/>
            <person name="Kinsey J.A."/>
            <person name="Braun E.L."/>
            <person name="Zelter A."/>
            <person name="Schulte U."/>
            <person name="Kothe G.O."/>
            <person name="Jedd G."/>
            <person name="Mewes W."/>
            <person name="Staben C."/>
            <person name="Marcotte E."/>
            <person name="Greenberg D."/>
            <person name="Roy A."/>
            <person name="Foley K."/>
            <person name="Naylor J."/>
            <person name="Stange-Thomann N."/>
            <person name="Barrett R."/>
            <person name="Gnerre S."/>
            <person name="Kamal M."/>
            <person name="Kamvysselis M."/>
            <person name="Mauceli E."/>
            <person name="Bielke C."/>
            <person name="Rudd S."/>
            <person name="Frishman D."/>
            <person name="Krystofova S."/>
            <person name="Rasmussen C."/>
            <person name="Metzenberg R.L."/>
            <person name="Perkins D.D."/>
            <person name="Kroken S."/>
            <person name="Cogoni C."/>
            <person name="Macino G."/>
            <person name="Catcheside D."/>
            <person name="Li W."/>
            <person name="Pratt R.J."/>
            <person name="Osmani S.A."/>
            <person name="DeSouza C.P."/>
            <person name="Glass L."/>
            <person name="Orbach M.J."/>
            <person name="Berglund J.A."/>
            <person name="Voelker R."/>
            <person name="Yarden O."/>
            <person name="Plamann M."/>
            <person name="Seiler S."/>
            <person name="Dunlap J."/>
            <person name="Radford A."/>
            <person name="Aramayo R."/>
            <person name="Natvig D.O."/>
            <person name="Alex L.A."/>
            <person name="Mannhaupt G."/>
            <person name="Ebbole D.J."/>
            <person name="Freitag M."/>
            <person name="Paulsen I."/>
            <person name="Sachs M.S."/>
            <person name="Lander E.S."/>
            <person name="Nusbaum C."/>
            <person name="Birren B."/>
        </authorList>
    </citation>
    <scope>NUCLEOTIDE SEQUENCE [LARGE SCALE GENOMIC DNA]</scope>
    <source>
        <strain evidence="5">ATCC 24698 / 74-OR23-1A / CBS 708.71 / DSM 1257 / FGSC 987</strain>
    </source>
</reference>
<dbReference type="PROSITE" id="PS50076">
    <property type="entry name" value="DNAJ_2"/>
    <property type="match status" value="1"/>
</dbReference>
<dbReference type="Pfam" id="PF00226">
    <property type="entry name" value="DnaJ"/>
    <property type="match status" value="1"/>
</dbReference>
<dbReference type="InParanoid" id="Q7SBA2"/>
<feature type="region of interest" description="Disordered" evidence="2">
    <location>
        <begin position="305"/>
        <end position="343"/>
    </location>
</feature>
<dbReference type="OrthoDB" id="10250354at2759"/>
<dbReference type="VEuPathDB" id="FungiDB:NCU05710"/>
<dbReference type="STRING" id="367110.Q7SBA2"/>
<name>Q7SBA2_NEUCR</name>
<gene>
    <name evidence="4" type="ORF">NCU05710</name>
</gene>
<evidence type="ECO:0000256" key="1">
    <source>
        <dbReference type="ARBA" id="ARBA00023186"/>
    </source>
</evidence>
<dbReference type="InterPro" id="IPR018253">
    <property type="entry name" value="DnaJ_domain_CS"/>
</dbReference>
<sequence length="343" mass="39097">MVCQRSLGYLSFPYTVGRRAAPADSAKRRFVSQRKAFVHRRAYRDIRRQSPGHRHIKSTRTDLARSTSLQLLSSNTHGSLASKGRRFLSHLFRYTGKSVANMVPPKITDFDYYATLGVSPYADKKAIQKAYHQLARERHPDRNGNSAEATANFQKLMNAYELLTDAPRRTEYDFNAEQEYIRMQGRLVVLQNDLRNKSPDAVAADAELITSWIIMTELAQDMGSLVRELKTIPDGHWEKREQQHQAEVAELRESIVSQGESLKIRFQHMQKLSTELAQERKKAHDAQTRYASLVEACRHQLTTYIDESTESAEGSETEPTTSEGNGGESTEETKQDTPMFWPA</sequence>
<dbReference type="PANTHER" id="PTHR44145">
    <property type="entry name" value="DNAJ HOMOLOG SUBFAMILY A MEMBER 3, MITOCHONDRIAL"/>
    <property type="match status" value="1"/>
</dbReference>
<evidence type="ECO:0000256" key="2">
    <source>
        <dbReference type="SAM" id="MobiDB-lite"/>
    </source>
</evidence>
<dbReference type="PANTHER" id="PTHR44145:SF3">
    <property type="entry name" value="DNAJ HOMOLOG SUBFAMILY A MEMBER 3, MITOCHONDRIAL"/>
    <property type="match status" value="1"/>
</dbReference>
<accession>Q7SBA2</accession>
<dbReference type="InterPro" id="IPR001623">
    <property type="entry name" value="DnaJ_domain"/>
</dbReference>
<dbReference type="RefSeq" id="XP_962896.2">
    <property type="nucleotide sequence ID" value="XM_957803.2"/>
</dbReference>
<dbReference type="CDD" id="cd06257">
    <property type="entry name" value="DnaJ"/>
    <property type="match status" value="1"/>
</dbReference>
<dbReference type="InterPro" id="IPR051938">
    <property type="entry name" value="Apopto_cytoskel_mod"/>
</dbReference>
<dbReference type="EMBL" id="CM002238">
    <property type="protein sequence ID" value="EAA33660.2"/>
    <property type="molecule type" value="Genomic_DNA"/>
</dbReference>
<keyword evidence="5" id="KW-1185">Reference proteome</keyword>
<protein>
    <recommendedName>
        <fullName evidence="3">J domain-containing protein</fullName>
    </recommendedName>
</protein>
<dbReference type="HOGENOM" id="CLU_1107397_0_0_1"/>
<organism evidence="4 5">
    <name type="scientific">Neurospora crassa (strain ATCC 24698 / 74-OR23-1A / CBS 708.71 / DSM 1257 / FGSC 987)</name>
    <dbReference type="NCBI Taxonomy" id="367110"/>
    <lineage>
        <taxon>Eukaryota</taxon>
        <taxon>Fungi</taxon>
        <taxon>Dikarya</taxon>
        <taxon>Ascomycota</taxon>
        <taxon>Pezizomycotina</taxon>
        <taxon>Sordariomycetes</taxon>
        <taxon>Sordariomycetidae</taxon>
        <taxon>Sordariales</taxon>
        <taxon>Sordariaceae</taxon>
        <taxon>Neurospora</taxon>
    </lineage>
</organism>
<dbReference type="PROSITE" id="PS00636">
    <property type="entry name" value="DNAJ_1"/>
    <property type="match status" value="1"/>
</dbReference>
<dbReference type="Proteomes" id="UP000001805">
    <property type="component" value="Chromosome 3, Linkage Group III"/>
</dbReference>
<dbReference type="GeneID" id="3879054"/>
<keyword evidence="1" id="KW-0143">Chaperone</keyword>
<evidence type="ECO:0000313" key="5">
    <source>
        <dbReference type="Proteomes" id="UP000001805"/>
    </source>
</evidence>
<evidence type="ECO:0000259" key="3">
    <source>
        <dbReference type="PROSITE" id="PS50076"/>
    </source>
</evidence>
<dbReference type="SUPFAM" id="SSF46565">
    <property type="entry name" value="Chaperone J-domain"/>
    <property type="match status" value="1"/>
</dbReference>
<proteinExistence type="predicted"/>
<dbReference type="SMART" id="SM00271">
    <property type="entry name" value="DnaJ"/>
    <property type="match status" value="1"/>
</dbReference>
<dbReference type="InterPro" id="IPR036869">
    <property type="entry name" value="J_dom_sf"/>
</dbReference>
<dbReference type="KEGG" id="ncr:NCU05710"/>
<feature type="domain" description="J" evidence="3">
    <location>
        <begin position="111"/>
        <end position="176"/>
    </location>
</feature>
<feature type="compositionally biased region" description="Acidic residues" evidence="2">
    <location>
        <begin position="307"/>
        <end position="316"/>
    </location>
</feature>
<dbReference type="AlphaFoldDB" id="Q7SBA2"/>
<dbReference type="Gene3D" id="1.10.287.110">
    <property type="entry name" value="DnaJ domain"/>
    <property type="match status" value="1"/>
</dbReference>
<dbReference type="PRINTS" id="PR00625">
    <property type="entry name" value="JDOMAIN"/>
</dbReference>
<dbReference type="SMR" id="Q7SBA2"/>
<dbReference type="PaxDb" id="5141-EFNCRP00000007625"/>
<evidence type="ECO:0000313" key="4">
    <source>
        <dbReference type="EMBL" id="EAA33660.2"/>
    </source>
</evidence>